<dbReference type="InterPro" id="IPR013762">
    <property type="entry name" value="Integrase-like_cat_sf"/>
</dbReference>
<dbReference type="InterPro" id="IPR002104">
    <property type="entry name" value="Integrase_catalytic"/>
</dbReference>
<accession>A0ABW5KT28</accession>
<feature type="domain" description="Tyr recombinase" evidence="4">
    <location>
        <begin position="548"/>
        <end position="614"/>
    </location>
</feature>
<organism evidence="6 7">
    <name type="scientific">Bizionia sediminis</name>
    <dbReference type="NCBI Taxonomy" id="1737064"/>
    <lineage>
        <taxon>Bacteria</taxon>
        <taxon>Pseudomonadati</taxon>
        <taxon>Bacteroidota</taxon>
        <taxon>Flavobacteriia</taxon>
        <taxon>Flavobacteriales</taxon>
        <taxon>Flavobacteriaceae</taxon>
        <taxon>Bizionia</taxon>
    </lineage>
</organism>
<dbReference type="Pfam" id="PF13102">
    <property type="entry name" value="Phage_int_SAM_5"/>
    <property type="match status" value="1"/>
</dbReference>
<name>A0ABW5KT28_9FLAO</name>
<gene>
    <name evidence="6" type="ORF">ACFSQP_02805</name>
</gene>
<dbReference type="PANTHER" id="PTHR30349">
    <property type="entry name" value="PHAGE INTEGRASE-RELATED"/>
    <property type="match status" value="1"/>
</dbReference>
<dbReference type="Gene3D" id="1.10.443.10">
    <property type="entry name" value="Intergrase catalytic core"/>
    <property type="match status" value="2"/>
</dbReference>
<evidence type="ECO:0000256" key="3">
    <source>
        <dbReference type="ARBA" id="ARBA00023172"/>
    </source>
</evidence>
<comment type="caution">
    <text evidence="6">The sequence shown here is derived from an EMBL/GenBank/DDBJ whole genome shotgun (WGS) entry which is preliminary data.</text>
</comment>
<evidence type="ECO:0000256" key="1">
    <source>
        <dbReference type="ARBA" id="ARBA00008857"/>
    </source>
</evidence>
<feature type="domain" description="Phage integrase SAM-like" evidence="5">
    <location>
        <begin position="105"/>
        <end position="211"/>
    </location>
</feature>
<keyword evidence="7" id="KW-1185">Reference proteome</keyword>
<dbReference type="InterPro" id="IPR050090">
    <property type="entry name" value="Tyrosine_recombinase_XerCD"/>
</dbReference>
<keyword evidence="3" id="KW-0233">DNA recombination</keyword>
<protein>
    <submittedName>
        <fullName evidence="6">Tyrosine-type recombinase/integrase</fullName>
    </submittedName>
</protein>
<dbReference type="RefSeq" id="WP_376891605.1">
    <property type="nucleotide sequence ID" value="NZ_JBHULS010000001.1"/>
</dbReference>
<evidence type="ECO:0000259" key="5">
    <source>
        <dbReference type="Pfam" id="PF13102"/>
    </source>
</evidence>
<evidence type="ECO:0000259" key="4">
    <source>
        <dbReference type="Pfam" id="PF00589"/>
    </source>
</evidence>
<dbReference type="EMBL" id="JBHULS010000001">
    <property type="protein sequence ID" value="MFD2550737.1"/>
    <property type="molecule type" value="Genomic_DNA"/>
</dbReference>
<dbReference type="Proteomes" id="UP001597472">
    <property type="component" value="Unassembled WGS sequence"/>
</dbReference>
<reference evidence="7" key="1">
    <citation type="journal article" date="2019" name="Int. J. Syst. Evol. Microbiol.">
        <title>The Global Catalogue of Microorganisms (GCM) 10K type strain sequencing project: providing services to taxonomists for standard genome sequencing and annotation.</title>
        <authorList>
            <consortium name="The Broad Institute Genomics Platform"/>
            <consortium name="The Broad Institute Genome Sequencing Center for Infectious Disease"/>
            <person name="Wu L."/>
            <person name="Ma J."/>
        </authorList>
    </citation>
    <scope>NUCLEOTIDE SEQUENCE [LARGE SCALE GENOMIC DNA]</scope>
    <source>
        <strain evidence="7">KCTC 42587</strain>
    </source>
</reference>
<dbReference type="SUPFAM" id="SSF56349">
    <property type="entry name" value="DNA breaking-rejoining enzymes"/>
    <property type="match status" value="2"/>
</dbReference>
<dbReference type="InterPro" id="IPR025269">
    <property type="entry name" value="SAM-like_dom"/>
</dbReference>
<comment type="similarity">
    <text evidence="1">Belongs to the 'phage' integrase family.</text>
</comment>
<proteinExistence type="inferred from homology"/>
<dbReference type="InterPro" id="IPR011010">
    <property type="entry name" value="DNA_brk_join_enz"/>
</dbReference>
<evidence type="ECO:0000256" key="2">
    <source>
        <dbReference type="ARBA" id="ARBA00023125"/>
    </source>
</evidence>
<evidence type="ECO:0000313" key="6">
    <source>
        <dbReference type="EMBL" id="MFD2550737.1"/>
    </source>
</evidence>
<dbReference type="Pfam" id="PF00589">
    <property type="entry name" value="Phage_integrase"/>
    <property type="match status" value="1"/>
</dbReference>
<evidence type="ECO:0000313" key="7">
    <source>
        <dbReference type="Proteomes" id="UP001597472"/>
    </source>
</evidence>
<dbReference type="PANTHER" id="PTHR30349:SF41">
    <property type="entry name" value="INTEGRASE_RECOMBINASE PROTEIN MJ0367-RELATED"/>
    <property type="match status" value="1"/>
</dbReference>
<sequence>MSVFKLHAKDVRGQDNMVYIYLYKLNTGDKQPVLSSLKIKIPKRCCLPSQKKFKKVSKELSKYKDVLLNTGFEDVESLNDYLEERLETFQRNNGRKPTKSLDKRTFNEWMEILINRQVNQGTKLRYLNIKNSITLFQEWYSVNKLNRIKTSTILMKDIDVDYILEFKKWLLTEPNEGENRKKSTLYTTNYKLKCMKAMLNKSHSEDYFPFQTNPFSHIKFENIQPKIDILTMSELKSLITTQFVEVYRRTTNNEEGVKLWGKPIEGGVENRNNKNSRYRAKHSLNDIRNYFLFQLLSQGIRVSDLATLRWNNFEYYDEVMRINKRMVKTKSNITILVNEKMTGIISHYIVRYEDEAPELVSKIKEINKNILDKYNYLNSVDVRAVLDLSDTNMRLCIKALSLIVDESNVYNHHTNFGYIITQELINRLEKYLTDNIDSFNKLMEIKTTIKRPSPITFRNKEKDKIQEIINTLNKWLLKQKALQYKKETDNYIRLKSERNLLVIEMINILKMSDTKQHFVFNLLRNEDFIDIVDEDFSRLSELQYRRFQSFRAYYNKLLKLVSAQANINKNLTSHIARHSYASLMLELGENINLFDLMNSLGHQRLNTTQAYIQRLSSKKTDEINQVISDSLNTGININL</sequence>
<keyword evidence="2" id="KW-0238">DNA-binding</keyword>